<feature type="transmembrane region" description="Helical" evidence="1">
    <location>
        <begin position="139"/>
        <end position="156"/>
    </location>
</feature>
<feature type="transmembrane region" description="Helical" evidence="1">
    <location>
        <begin position="67"/>
        <end position="90"/>
    </location>
</feature>
<keyword evidence="1" id="KW-0812">Transmembrane</keyword>
<dbReference type="Pfam" id="PF09490">
    <property type="entry name" value="CbtA"/>
    <property type="match status" value="1"/>
</dbReference>
<name>A0ABQ5VXC7_9RHOB</name>
<reference evidence="3" key="1">
    <citation type="journal article" date="2019" name="Int. J. Syst. Evol. Microbiol.">
        <title>The Global Catalogue of Microorganisms (GCM) 10K type strain sequencing project: providing services to taxonomists for standard genome sequencing and annotation.</title>
        <authorList>
            <consortium name="The Broad Institute Genomics Platform"/>
            <consortium name="The Broad Institute Genome Sequencing Center for Infectious Disease"/>
            <person name="Wu L."/>
            <person name="Ma J."/>
        </authorList>
    </citation>
    <scope>NUCLEOTIDE SEQUENCE [LARGE SCALE GENOMIC DNA]</scope>
    <source>
        <strain evidence="3">NBRC 110140</strain>
    </source>
</reference>
<keyword evidence="3" id="KW-1185">Reference proteome</keyword>
<sequence length="225" mass="23479">MFTRLVTSALFAGFVTGLIAALLQLVFVQPHLLHAELYESGQLAHAGAAGSPAHVPSEPFDIQRNGLSILFTALIYCGYALILVAIMSLSEDRGNRITPRQGLVWGVAGFIAVHFAPAVGLPPELPGSAAADVGLRQTWWFSTVAATALAGWLLAFGTSWRAWGAAIVLLAAPHVIGAPHPDTFTGTTPPELVGLFAGAALGVGLAAWVVLGILSAYFWKNSADA</sequence>
<feature type="transmembrane region" description="Helical" evidence="1">
    <location>
        <begin position="163"/>
        <end position="180"/>
    </location>
</feature>
<keyword evidence="1" id="KW-0472">Membrane</keyword>
<evidence type="ECO:0000256" key="1">
    <source>
        <dbReference type="SAM" id="Phobius"/>
    </source>
</evidence>
<feature type="transmembrane region" description="Helical" evidence="1">
    <location>
        <begin position="192"/>
        <end position="219"/>
    </location>
</feature>
<accession>A0ABQ5VXC7</accession>
<feature type="transmembrane region" description="Helical" evidence="1">
    <location>
        <begin position="102"/>
        <end position="119"/>
    </location>
</feature>
<keyword evidence="1" id="KW-1133">Transmembrane helix</keyword>
<evidence type="ECO:0000313" key="2">
    <source>
        <dbReference type="EMBL" id="GLQ35743.1"/>
    </source>
</evidence>
<dbReference type="RefSeq" id="WP_284378586.1">
    <property type="nucleotide sequence ID" value="NZ_BSNN01000004.1"/>
</dbReference>
<dbReference type="Proteomes" id="UP001156694">
    <property type="component" value="Unassembled WGS sequence"/>
</dbReference>
<protein>
    <recommendedName>
        <fullName evidence="4">Cobalt transporter subunit CbtA</fullName>
    </recommendedName>
</protein>
<evidence type="ECO:0000313" key="3">
    <source>
        <dbReference type="Proteomes" id="UP001156694"/>
    </source>
</evidence>
<dbReference type="EMBL" id="BSNN01000004">
    <property type="protein sequence ID" value="GLQ35743.1"/>
    <property type="molecule type" value="Genomic_DNA"/>
</dbReference>
<gene>
    <name evidence="2" type="ORF">GCM10007939_20260</name>
</gene>
<comment type="caution">
    <text evidence="2">The sequence shown here is derived from an EMBL/GenBank/DDBJ whole genome shotgun (WGS) entry which is preliminary data.</text>
</comment>
<evidence type="ECO:0008006" key="4">
    <source>
        <dbReference type="Google" id="ProtNLM"/>
    </source>
</evidence>
<dbReference type="NCBIfam" id="TIGR02458">
    <property type="entry name" value="CbtA"/>
    <property type="match status" value="1"/>
</dbReference>
<organism evidence="2 3">
    <name type="scientific">Amylibacter marinus</name>
    <dbReference type="NCBI Taxonomy" id="1475483"/>
    <lineage>
        <taxon>Bacteria</taxon>
        <taxon>Pseudomonadati</taxon>
        <taxon>Pseudomonadota</taxon>
        <taxon>Alphaproteobacteria</taxon>
        <taxon>Rhodobacterales</taxon>
        <taxon>Paracoccaceae</taxon>
        <taxon>Amylibacter</taxon>
    </lineage>
</organism>
<dbReference type="InterPro" id="IPR012666">
    <property type="entry name" value="CbtA_put"/>
</dbReference>
<proteinExistence type="predicted"/>